<evidence type="ECO:0000259" key="6">
    <source>
        <dbReference type="Pfam" id="PF01212"/>
    </source>
</evidence>
<dbReference type="GO" id="GO:0006545">
    <property type="term" value="P:glycine biosynthetic process"/>
    <property type="evidence" value="ECO:0007669"/>
    <property type="project" value="TreeGrafter"/>
</dbReference>
<evidence type="ECO:0000256" key="5">
    <source>
        <dbReference type="PIRSR" id="PIRSR017617-1"/>
    </source>
</evidence>
<organism evidence="7">
    <name type="scientific">Salinispora arenicola (strain CNS-205)</name>
    <dbReference type="NCBI Taxonomy" id="391037"/>
    <lineage>
        <taxon>Bacteria</taxon>
        <taxon>Bacillati</taxon>
        <taxon>Actinomycetota</taxon>
        <taxon>Actinomycetes</taxon>
        <taxon>Micromonosporales</taxon>
        <taxon>Micromonosporaceae</taxon>
        <taxon>Salinispora</taxon>
    </lineage>
</organism>
<dbReference type="SUPFAM" id="SSF53383">
    <property type="entry name" value="PLP-dependent transferases"/>
    <property type="match status" value="1"/>
</dbReference>
<dbReference type="KEGG" id="saq:Sare_3482"/>
<dbReference type="InterPro" id="IPR015421">
    <property type="entry name" value="PyrdxlP-dep_Trfase_major"/>
</dbReference>
<dbReference type="InterPro" id="IPR001597">
    <property type="entry name" value="ArAA_b-elim_lyase/Thr_aldolase"/>
</dbReference>
<dbReference type="PANTHER" id="PTHR48097:SF9">
    <property type="entry name" value="L-THREONINE ALDOLASE"/>
    <property type="match status" value="1"/>
</dbReference>
<feature type="modified residue" description="N6-(pyridoxal phosphate)lysine" evidence="5">
    <location>
        <position position="203"/>
    </location>
</feature>
<dbReference type="InterPro" id="IPR015422">
    <property type="entry name" value="PyrdxlP-dep_Trfase_small"/>
</dbReference>
<dbReference type="eggNOG" id="COG2008">
    <property type="taxonomic scope" value="Bacteria"/>
</dbReference>
<keyword evidence="4 7" id="KW-0456">Lyase</keyword>
<dbReference type="Gene3D" id="3.90.1150.10">
    <property type="entry name" value="Aspartate Aminotransferase, domain 1"/>
    <property type="match status" value="1"/>
</dbReference>
<dbReference type="HOGENOM" id="CLU_029381_0_4_11"/>
<dbReference type="STRING" id="391037.Sare_3482"/>
<dbReference type="FunFam" id="3.40.640.10:FF:000030">
    <property type="entry name" value="Low-specificity L-threonine aldolase"/>
    <property type="match status" value="1"/>
</dbReference>
<dbReference type="InterPro" id="IPR023603">
    <property type="entry name" value="Low_specificity_L-TA-like"/>
</dbReference>
<dbReference type="PATRIC" id="fig|391037.6.peg.3510"/>
<feature type="domain" description="Aromatic amino acid beta-eliminating lyase/threonine aldolase" evidence="6">
    <location>
        <begin position="7"/>
        <end position="284"/>
    </location>
</feature>
<accession>A8LY76</accession>
<evidence type="ECO:0000256" key="4">
    <source>
        <dbReference type="ARBA" id="ARBA00023239"/>
    </source>
</evidence>
<dbReference type="Gene3D" id="3.40.640.10">
    <property type="entry name" value="Type I PLP-dependent aspartate aminotransferase-like (Major domain)"/>
    <property type="match status" value="1"/>
</dbReference>
<dbReference type="AlphaFoldDB" id="A8LY76"/>
<dbReference type="GO" id="GO:0006567">
    <property type="term" value="P:L-threonine catabolic process"/>
    <property type="evidence" value="ECO:0007669"/>
    <property type="project" value="TreeGrafter"/>
</dbReference>
<comment type="similarity">
    <text evidence="2">Belongs to the threonine aldolase family.</text>
</comment>
<dbReference type="Pfam" id="PF01212">
    <property type="entry name" value="Beta_elim_lyase"/>
    <property type="match status" value="1"/>
</dbReference>
<evidence type="ECO:0000256" key="1">
    <source>
        <dbReference type="ARBA" id="ARBA00001933"/>
    </source>
</evidence>
<evidence type="ECO:0000256" key="2">
    <source>
        <dbReference type="ARBA" id="ARBA00006966"/>
    </source>
</evidence>
<dbReference type="GO" id="GO:0005829">
    <property type="term" value="C:cytosol"/>
    <property type="evidence" value="ECO:0007669"/>
    <property type="project" value="TreeGrafter"/>
</dbReference>
<dbReference type="PIRSF" id="PIRSF017617">
    <property type="entry name" value="Thr_aldolase"/>
    <property type="match status" value="1"/>
</dbReference>
<evidence type="ECO:0000256" key="3">
    <source>
        <dbReference type="ARBA" id="ARBA00022898"/>
    </source>
</evidence>
<dbReference type="GO" id="GO:0008732">
    <property type="term" value="F:L-allo-threonine aldolase activity"/>
    <property type="evidence" value="ECO:0007669"/>
    <property type="project" value="TreeGrafter"/>
</dbReference>
<dbReference type="NCBIfam" id="NF041359">
    <property type="entry name" value="GntG_guanitoxin"/>
    <property type="match status" value="1"/>
</dbReference>
<comment type="cofactor">
    <cofactor evidence="1">
        <name>pyridoxal 5'-phosphate</name>
        <dbReference type="ChEBI" id="CHEBI:597326"/>
    </cofactor>
</comment>
<dbReference type="OrthoDB" id="9774495at2"/>
<protein>
    <submittedName>
        <fullName evidence="7">Threonine aldolase</fullName>
        <ecNumber evidence="7">4.1.2.5</ecNumber>
    </submittedName>
</protein>
<sequence>MADTVIDLRSDTVTRPTAGMREAMAVAEVGDDVYGEDPTVNALETEVAALFGHEAALFCPTGSMANQIALQLLVSPGNEVLCDADAHVVTYEIGAAAAYGGISSRTWPAVGADVDPGVVAGMIRPDGYWAVPTRAIAVEQTHNRGGGGVIPLDTLREVRRVADDAQVAVHCDGARIWHAHVADGVALATYGELFDTLSVCLSKGLGAPVGSLVVGSTDKIERARFIRKRMGGGMRQAGILAAAGRYALAHQVQRLADDHVRAARLAEAVAPFGVLATDVRTNLVPLDLTKAPLDAPAFAAAARTEGVLVSVLGPRTARLVTHLGVDDVAVSRAIDVLTRVLRT</sequence>
<dbReference type="InterPro" id="IPR015424">
    <property type="entry name" value="PyrdxlP-dep_Trfase"/>
</dbReference>
<evidence type="ECO:0000313" key="7">
    <source>
        <dbReference type="EMBL" id="ABV99284.1"/>
    </source>
</evidence>
<reference evidence="7" key="1">
    <citation type="submission" date="2007-10" db="EMBL/GenBank/DDBJ databases">
        <title>Complete sequence of Salinispora arenicola CNS-205.</title>
        <authorList>
            <consortium name="US DOE Joint Genome Institute"/>
            <person name="Copeland A."/>
            <person name="Lucas S."/>
            <person name="Lapidus A."/>
            <person name="Barry K."/>
            <person name="Glavina del Rio T."/>
            <person name="Dalin E."/>
            <person name="Tice H."/>
            <person name="Pitluck S."/>
            <person name="Foster B."/>
            <person name="Schmutz J."/>
            <person name="Larimer F."/>
            <person name="Land M."/>
            <person name="Hauser L."/>
            <person name="Kyrpides N."/>
            <person name="Ivanova N."/>
            <person name="Jensen P.R."/>
            <person name="Moore B.S."/>
            <person name="Penn K."/>
            <person name="Jenkins C."/>
            <person name="Udwary D."/>
            <person name="Xiang L."/>
            <person name="Gontang E."/>
            <person name="Richardson P."/>
        </authorList>
    </citation>
    <scope>NUCLEOTIDE SEQUENCE [LARGE SCALE GENOMIC DNA]</scope>
    <source>
        <strain evidence="7">CNS-205</strain>
    </source>
</reference>
<dbReference type="EC" id="4.1.2.5" evidence="7"/>
<dbReference type="EMBL" id="CP000850">
    <property type="protein sequence ID" value="ABV99284.1"/>
    <property type="molecule type" value="Genomic_DNA"/>
</dbReference>
<name>A8LY76_SALAI</name>
<dbReference type="PANTHER" id="PTHR48097">
    <property type="entry name" value="L-THREONINE ALDOLASE-RELATED"/>
    <property type="match status" value="1"/>
</dbReference>
<keyword evidence="3" id="KW-0663">Pyridoxal phosphate</keyword>
<proteinExistence type="inferred from homology"/>
<gene>
    <name evidence="7" type="ordered locus">Sare_3482</name>
</gene>